<accession>A0A1G9UVU1</accession>
<name>A0A1G9UVU1_9ACTN</name>
<evidence type="ECO:0000313" key="1">
    <source>
        <dbReference type="EMBL" id="SDM64052.1"/>
    </source>
</evidence>
<dbReference type="OrthoDB" id="4306557at2"/>
<organism evidence="1 2">
    <name type="scientific">Actinacidiphila guanduensis</name>
    <dbReference type="NCBI Taxonomy" id="310781"/>
    <lineage>
        <taxon>Bacteria</taxon>
        <taxon>Bacillati</taxon>
        <taxon>Actinomycetota</taxon>
        <taxon>Actinomycetes</taxon>
        <taxon>Kitasatosporales</taxon>
        <taxon>Streptomycetaceae</taxon>
        <taxon>Actinacidiphila</taxon>
    </lineage>
</organism>
<dbReference type="AlphaFoldDB" id="A0A1G9UVU1"/>
<reference evidence="1 2" key="1">
    <citation type="submission" date="2016-10" db="EMBL/GenBank/DDBJ databases">
        <authorList>
            <person name="de Groot N.N."/>
        </authorList>
    </citation>
    <scope>NUCLEOTIDE SEQUENCE [LARGE SCALE GENOMIC DNA]</scope>
    <source>
        <strain evidence="1 2">CGMCC 4.2022</strain>
    </source>
</reference>
<gene>
    <name evidence="1" type="ORF">SAMN05216259_10117</name>
</gene>
<keyword evidence="2" id="KW-1185">Reference proteome</keyword>
<dbReference type="STRING" id="310781.SAMN05216259_10117"/>
<evidence type="ECO:0000313" key="2">
    <source>
        <dbReference type="Proteomes" id="UP000199341"/>
    </source>
</evidence>
<sequence>MTTLHTDRPALRADLAHERRLFRDDRLEPVLRGLAGPEAEVALRWAVDGEGWEQAAAGAGLPQGYGERVRHKLKRLGARHCERAAAAKAAQALPTARGIGR</sequence>
<protein>
    <submittedName>
        <fullName evidence="1">Uncharacterized protein</fullName>
    </submittedName>
</protein>
<dbReference type="Proteomes" id="UP000199341">
    <property type="component" value="Unassembled WGS sequence"/>
</dbReference>
<dbReference type="EMBL" id="FNIE01000001">
    <property type="protein sequence ID" value="SDM64052.1"/>
    <property type="molecule type" value="Genomic_DNA"/>
</dbReference>
<dbReference type="RefSeq" id="WP_093782140.1">
    <property type="nucleotide sequence ID" value="NZ_FNIE01000001.1"/>
</dbReference>
<proteinExistence type="predicted"/>